<organism evidence="5 6">
    <name type="scientific">Rudaeicoccus suwonensis</name>
    <dbReference type="NCBI Taxonomy" id="657409"/>
    <lineage>
        <taxon>Bacteria</taxon>
        <taxon>Bacillati</taxon>
        <taxon>Actinomycetota</taxon>
        <taxon>Actinomycetes</taxon>
        <taxon>Micrococcales</taxon>
        <taxon>Dermacoccaceae</taxon>
        <taxon>Rudaeicoccus</taxon>
    </lineage>
</organism>
<dbReference type="InterPro" id="IPR052571">
    <property type="entry name" value="Mt_RNA_Methyltransferase"/>
</dbReference>
<dbReference type="RefSeq" id="WP_246104390.1">
    <property type="nucleotide sequence ID" value="NZ_VIVQ01000001.1"/>
</dbReference>
<gene>
    <name evidence="5" type="ORF">BKA23_0203</name>
</gene>
<dbReference type="InterPro" id="IPR029063">
    <property type="entry name" value="SAM-dependent_MTases_sf"/>
</dbReference>
<dbReference type="PANTHER" id="PTHR13184">
    <property type="entry name" value="37S RIBOSOMAL PROTEIN S22"/>
    <property type="match status" value="1"/>
</dbReference>
<keyword evidence="6" id="KW-1185">Reference proteome</keyword>
<dbReference type="Pfam" id="PF09243">
    <property type="entry name" value="Rsm22"/>
    <property type="match status" value="1"/>
</dbReference>
<dbReference type="GO" id="GO:0051536">
    <property type="term" value="F:iron-sulfur cluster binding"/>
    <property type="evidence" value="ECO:0007669"/>
    <property type="project" value="UniProtKB-KW"/>
</dbReference>
<dbReference type="GO" id="GO:0006412">
    <property type="term" value="P:translation"/>
    <property type="evidence" value="ECO:0007669"/>
    <property type="project" value="InterPro"/>
</dbReference>
<dbReference type="GO" id="GO:0015935">
    <property type="term" value="C:small ribosomal subunit"/>
    <property type="evidence" value="ECO:0007669"/>
    <property type="project" value="TreeGrafter"/>
</dbReference>
<keyword evidence="3" id="KW-0408">Iron</keyword>
<keyword evidence="4" id="KW-0411">Iron-sulfur</keyword>
<protein>
    <submittedName>
        <fullName evidence="5">Small ribosomal subunit Rsm22</fullName>
    </submittedName>
</protein>
<evidence type="ECO:0000256" key="3">
    <source>
        <dbReference type="ARBA" id="ARBA00023004"/>
    </source>
</evidence>
<proteinExistence type="predicted"/>
<evidence type="ECO:0000256" key="2">
    <source>
        <dbReference type="ARBA" id="ARBA00022946"/>
    </source>
</evidence>
<dbReference type="Gene3D" id="3.40.50.150">
    <property type="entry name" value="Vaccinia Virus protein VP39"/>
    <property type="match status" value="1"/>
</dbReference>
<comment type="caution">
    <text evidence="5">The sequence shown here is derived from an EMBL/GenBank/DDBJ whole genome shotgun (WGS) entry which is preliminary data.</text>
</comment>
<dbReference type="GO" id="GO:0008168">
    <property type="term" value="F:methyltransferase activity"/>
    <property type="evidence" value="ECO:0007669"/>
    <property type="project" value="InterPro"/>
</dbReference>
<dbReference type="GO" id="GO:0046872">
    <property type="term" value="F:metal ion binding"/>
    <property type="evidence" value="ECO:0007669"/>
    <property type="project" value="UniProtKB-KW"/>
</dbReference>
<evidence type="ECO:0000313" key="6">
    <source>
        <dbReference type="Proteomes" id="UP000318297"/>
    </source>
</evidence>
<accession>A0A561E742</accession>
<keyword evidence="2" id="KW-0809">Transit peptide</keyword>
<dbReference type="GO" id="GO:0003735">
    <property type="term" value="F:structural constituent of ribosome"/>
    <property type="evidence" value="ECO:0007669"/>
    <property type="project" value="TreeGrafter"/>
</dbReference>
<dbReference type="InterPro" id="IPR015324">
    <property type="entry name" value="Ribosomal_Rsm22-like"/>
</dbReference>
<keyword evidence="1" id="KW-0479">Metal-binding</keyword>
<dbReference type="AlphaFoldDB" id="A0A561E742"/>
<dbReference type="Proteomes" id="UP000318297">
    <property type="component" value="Unassembled WGS sequence"/>
</dbReference>
<dbReference type="PANTHER" id="PTHR13184:SF5">
    <property type="entry name" value="METHYLTRANSFERASE-LIKE PROTEIN 17, MITOCHONDRIAL"/>
    <property type="match status" value="1"/>
</dbReference>
<dbReference type="SUPFAM" id="SSF53335">
    <property type="entry name" value="S-adenosyl-L-methionine-dependent methyltransferases"/>
    <property type="match status" value="1"/>
</dbReference>
<sequence length="328" mass="35012">MQRTPDLRLRDALDAETAGVSSASLVVSVDRLIGRYRAGGAASAPILASAMDVLAYANYRMPATLAACRNVLWHSASRIGEVTSVVDLGGGTGAMAWAAAEEWPDASVTVLDQAGEAMALGRRLRSAEPGSVEFRTWQAGSPVPAADLVTISYVLSELRDADRSSIVLSAIRAATRGVVIVEPGTPDGHRRVLAARALLLEAGLRVVTPCPHQLACPIAAPDWCHFSARVERSAMHRRLKGGDLGHEDEKFSYVVAVVDGSTDLYAADGSRVIRHPMKRKGLVELQLCRPDGSAGRQIVTKKAGVAYRTARDVRWGDDWPADDRVNGG</sequence>
<reference evidence="5 6" key="1">
    <citation type="submission" date="2019-06" db="EMBL/GenBank/DDBJ databases">
        <title>Sequencing the genomes of 1000 actinobacteria strains.</title>
        <authorList>
            <person name="Klenk H.-P."/>
        </authorList>
    </citation>
    <scope>NUCLEOTIDE SEQUENCE [LARGE SCALE GENOMIC DNA]</scope>
    <source>
        <strain evidence="5 6">DSM 19560</strain>
    </source>
</reference>
<evidence type="ECO:0000256" key="1">
    <source>
        <dbReference type="ARBA" id="ARBA00022723"/>
    </source>
</evidence>
<evidence type="ECO:0000256" key="4">
    <source>
        <dbReference type="ARBA" id="ARBA00023014"/>
    </source>
</evidence>
<evidence type="ECO:0000313" key="5">
    <source>
        <dbReference type="EMBL" id="TWE11436.1"/>
    </source>
</evidence>
<dbReference type="EMBL" id="VIVQ01000001">
    <property type="protein sequence ID" value="TWE11436.1"/>
    <property type="molecule type" value="Genomic_DNA"/>
</dbReference>
<name>A0A561E742_9MICO</name>